<evidence type="ECO:0000313" key="2">
    <source>
        <dbReference type="EMBL" id="GAA0551310.1"/>
    </source>
</evidence>
<feature type="region of interest" description="Disordered" evidence="1">
    <location>
        <begin position="28"/>
        <end position="59"/>
    </location>
</feature>
<dbReference type="Proteomes" id="UP001501425">
    <property type="component" value="Unassembled WGS sequence"/>
</dbReference>
<dbReference type="AlphaFoldDB" id="A0AAV3SWB5"/>
<reference evidence="2" key="1">
    <citation type="journal article" date="2014" name="Int. J. Syst. Evol. Microbiol.">
        <title>Complete genome sequence of Corynebacterium casei LMG S-19264T (=DSM 44701T), isolated from a smear-ripened cheese.</title>
        <authorList>
            <consortium name="US DOE Joint Genome Institute (JGI-PGF)"/>
            <person name="Walter F."/>
            <person name="Albersmeier A."/>
            <person name="Kalinowski J."/>
            <person name="Ruckert C."/>
        </authorList>
    </citation>
    <scope>NUCLEOTIDE SEQUENCE</scope>
    <source>
        <strain evidence="2">JCM 14265</strain>
    </source>
</reference>
<gene>
    <name evidence="2" type="ORF">GCM10008994_27810</name>
</gene>
<dbReference type="EMBL" id="BAAADQ010000015">
    <property type="protein sequence ID" value="GAA0551310.1"/>
    <property type="molecule type" value="Genomic_DNA"/>
</dbReference>
<evidence type="ECO:0000256" key="1">
    <source>
        <dbReference type="SAM" id="MobiDB-lite"/>
    </source>
</evidence>
<organism evidence="2 3">
    <name type="scientific">Halorubrum ejinorense</name>
    <dbReference type="NCBI Taxonomy" id="425309"/>
    <lineage>
        <taxon>Archaea</taxon>
        <taxon>Methanobacteriati</taxon>
        <taxon>Methanobacteriota</taxon>
        <taxon>Stenosarchaea group</taxon>
        <taxon>Halobacteria</taxon>
        <taxon>Halobacteriales</taxon>
        <taxon>Haloferacaceae</taxon>
        <taxon>Halorubrum</taxon>
    </lineage>
</organism>
<proteinExistence type="predicted"/>
<accession>A0AAV3SWB5</accession>
<evidence type="ECO:0000313" key="3">
    <source>
        <dbReference type="Proteomes" id="UP001501425"/>
    </source>
</evidence>
<name>A0AAV3SWB5_9EURY</name>
<reference evidence="2" key="2">
    <citation type="submission" date="2023-12" db="EMBL/GenBank/DDBJ databases">
        <authorList>
            <person name="Sun Q."/>
            <person name="Inoue M."/>
        </authorList>
    </citation>
    <scope>NUCLEOTIDE SEQUENCE</scope>
    <source>
        <strain evidence="2">JCM 14265</strain>
    </source>
</reference>
<sequence>MRSAGGYPSVAAGRGLALVAPARVSFAPSARSPFPDYDSRTFRPTASPNDAAPVAGSRS</sequence>
<protein>
    <submittedName>
        <fullName evidence="2">Uncharacterized protein</fullName>
    </submittedName>
</protein>
<comment type="caution">
    <text evidence="2">The sequence shown here is derived from an EMBL/GenBank/DDBJ whole genome shotgun (WGS) entry which is preliminary data.</text>
</comment>